<feature type="region of interest" description="Disordered" evidence="1">
    <location>
        <begin position="18"/>
        <end position="48"/>
    </location>
</feature>
<accession>A0A803NJI2</accession>
<sequence>MGLLNSFLDAISSRPNDVHKVAKEGKNKGKKGQVSRSGSQKLAPQASSQEFSLKAPALCNGEFSDYKKWGELVPDIINRVEMTEILCPRVGTNLALFLSDMLNQSATTSCKLGTDRFAMMASGDPVYMQRVDDSLDKAIACEKKATKIERDRGDKYKEEYTQALFQISDLEADLKQDKLDLKESKQKHTLLSQEYEKKT</sequence>
<reference evidence="2" key="1">
    <citation type="submission" date="2018-11" db="EMBL/GenBank/DDBJ databases">
        <authorList>
            <person name="Grassa J C."/>
        </authorList>
    </citation>
    <scope>NUCLEOTIDE SEQUENCE [LARGE SCALE GENOMIC DNA]</scope>
</reference>
<dbReference type="EMBL" id="UZAU01000056">
    <property type="status" value="NOT_ANNOTATED_CDS"/>
    <property type="molecule type" value="Genomic_DNA"/>
</dbReference>
<evidence type="ECO:0000313" key="2">
    <source>
        <dbReference type="EnsemblPlants" id="cds.evm.model.01.2047"/>
    </source>
</evidence>
<dbReference type="Gramene" id="evm.model.01.2047">
    <property type="protein sequence ID" value="cds.evm.model.01.2047"/>
    <property type="gene ID" value="evm.TU.01.2047"/>
</dbReference>
<dbReference type="Proteomes" id="UP000596661">
    <property type="component" value="Chromosome 1"/>
</dbReference>
<proteinExistence type="predicted"/>
<evidence type="ECO:0000256" key="1">
    <source>
        <dbReference type="SAM" id="MobiDB-lite"/>
    </source>
</evidence>
<name>A0A803NJI2_CANSA</name>
<dbReference type="AlphaFoldDB" id="A0A803NJI2"/>
<evidence type="ECO:0000313" key="3">
    <source>
        <dbReference type="Proteomes" id="UP000596661"/>
    </source>
</evidence>
<feature type="compositionally biased region" description="Polar residues" evidence="1">
    <location>
        <begin position="34"/>
        <end position="48"/>
    </location>
</feature>
<organism evidence="2 3">
    <name type="scientific">Cannabis sativa</name>
    <name type="common">Hemp</name>
    <name type="synonym">Marijuana</name>
    <dbReference type="NCBI Taxonomy" id="3483"/>
    <lineage>
        <taxon>Eukaryota</taxon>
        <taxon>Viridiplantae</taxon>
        <taxon>Streptophyta</taxon>
        <taxon>Embryophyta</taxon>
        <taxon>Tracheophyta</taxon>
        <taxon>Spermatophyta</taxon>
        <taxon>Magnoliopsida</taxon>
        <taxon>eudicotyledons</taxon>
        <taxon>Gunneridae</taxon>
        <taxon>Pentapetalae</taxon>
        <taxon>rosids</taxon>
        <taxon>fabids</taxon>
        <taxon>Rosales</taxon>
        <taxon>Cannabaceae</taxon>
        <taxon>Cannabis</taxon>
    </lineage>
</organism>
<feature type="compositionally biased region" description="Basic and acidic residues" evidence="1">
    <location>
        <begin position="18"/>
        <end position="27"/>
    </location>
</feature>
<protein>
    <submittedName>
        <fullName evidence="2">Uncharacterized protein</fullName>
    </submittedName>
</protein>
<keyword evidence="3" id="KW-1185">Reference proteome</keyword>
<dbReference type="EnsemblPlants" id="evm.model.01.2047">
    <property type="protein sequence ID" value="cds.evm.model.01.2047"/>
    <property type="gene ID" value="evm.TU.01.2047"/>
</dbReference>
<reference evidence="2" key="2">
    <citation type="submission" date="2021-03" db="UniProtKB">
        <authorList>
            <consortium name="EnsemblPlants"/>
        </authorList>
    </citation>
    <scope>IDENTIFICATION</scope>
</reference>